<dbReference type="OrthoDB" id="5195416at2"/>
<reference evidence="2" key="1">
    <citation type="submission" date="2016-10" db="EMBL/GenBank/DDBJ databases">
        <authorList>
            <person name="Varghese N."/>
            <person name="Submissions S."/>
        </authorList>
    </citation>
    <scope>NUCLEOTIDE SEQUENCE [LARGE SCALE GENOMIC DNA]</scope>
    <source>
        <strain evidence="2">IBRC-M 10655</strain>
    </source>
</reference>
<accession>A0A1H0TSZ7</accession>
<keyword evidence="2" id="KW-1185">Reference proteome</keyword>
<dbReference type="EMBL" id="FNJB01000010">
    <property type="protein sequence ID" value="SDP57114.1"/>
    <property type="molecule type" value="Genomic_DNA"/>
</dbReference>
<dbReference type="AlphaFoldDB" id="A0A1H0TSZ7"/>
<name>A0A1H0TSZ7_9PSEU</name>
<dbReference type="NCBIfam" id="NF038206">
    <property type="entry name" value="RGCVC_fam"/>
    <property type="match status" value="1"/>
</dbReference>
<organism evidence="1 2">
    <name type="scientific">Actinokineospora alba</name>
    <dbReference type="NCBI Taxonomy" id="504798"/>
    <lineage>
        <taxon>Bacteria</taxon>
        <taxon>Bacillati</taxon>
        <taxon>Actinomycetota</taxon>
        <taxon>Actinomycetes</taxon>
        <taxon>Pseudonocardiales</taxon>
        <taxon>Pseudonocardiaceae</taxon>
        <taxon>Actinokineospora</taxon>
    </lineage>
</organism>
<evidence type="ECO:0000313" key="2">
    <source>
        <dbReference type="Proteomes" id="UP000199651"/>
    </source>
</evidence>
<dbReference type="Proteomes" id="UP000199651">
    <property type="component" value="Unassembled WGS sequence"/>
</dbReference>
<protein>
    <submittedName>
        <fullName evidence="1">Uncharacterized protein</fullName>
    </submittedName>
</protein>
<dbReference type="STRING" id="504798.SAMN05421871_110177"/>
<proteinExistence type="predicted"/>
<dbReference type="RefSeq" id="WP_091381079.1">
    <property type="nucleotide sequence ID" value="NZ_FNDV01000010.1"/>
</dbReference>
<sequence>MPTIDTRVTISEVPADSLASAACPACSHEWSAHDQISTRYCKATTAGSYSRGCVCPAAK</sequence>
<gene>
    <name evidence="1" type="ORF">SAMN05192558_110177</name>
</gene>
<evidence type="ECO:0000313" key="1">
    <source>
        <dbReference type="EMBL" id="SDP57114.1"/>
    </source>
</evidence>